<gene>
    <name evidence="1" type="ORF">NST17_20560</name>
</gene>
<protein>
    <recommendedName>
        <fullName evidence="3">Phage protein</fullName>
    </recommendedName>
</protein>
<proteinExistence type="predicted"/>
<sequence>MEQISFIVEAKKYFENDGERFWECNDTDLCLVTIDFENREASFVWYPEDENPANFPTEDDDFEGVVKLWEELGRPE</sequence>
<dbReference type="RefSeq" id="WP_340499789.1">
    <property type="nucleotide sequence ID" value="NZ_JAROAQ010000021.1"/>
</dbReference>
<evidence type="ECO:0008006" key="3">
    <source>
        <dbReference type="Google" id="ProtNLM"/>
    </source>
</evidence>
<organism evidence="1 2">
    <name type="scientific">Caldifermentibacillus hisashii</name>
    <dbReference type="NCBI Taxonomy" id="996558"/>
    <lineage>
        <taxon>Bacteria</taxon>
        <taxon>Bacillati</taxon>
        <taxon>Bacillota</taxon>
        <taxon>Bacilli</taxon>
        <taxon>Bacillales</taxon>
        <taxon>Bacillaceae</taxon>
        <taxon>Caldifermentibacillus</taxon>
    </lineage>
</organism>
<accession>A0ABU9K314</accession>
<reference evidence="1 2" key="1">
    <citation type="submission" date="2024-03" db="EMBL/GenBank/DDBJ databases">
        <title>Bacilli Hybrid Assemblies.</title>
        <authorList>
            <person name="Kovac J."/>
        </authorList>
    </citation>
    <scope>NUCLEOTIDE SEQUENCE [LARGE SCALE GENOMIC DNA]</scope>
    <source>
        <strain evidence="1 2">FSL M8-0022</strain>
    </source>
</reference>
<dbReference type="Proteomes" id="UP001459714">
    <property type="component" value="Unassembled WGS sequence"/>
</dbReference>
<dbReference type="EMBL" id="JBBYAK010000003">
    <property type="protein sequence ID" value="MEL3959548.1"/>
    <property type="molecule type" value="Genomic_DNA"/>
</dbReference>
<name>A0ABU9K314_9BACI</name>
<keyword evidence="2" id="KW-1185">Reference proteome</keyword>
<evidence type="ECO:0000313" key="1">
    <source>
        <dbReference type="EMBL" id="MEL3959548.1"/>
    </source>
</evidence>
<comment type="caution">
    <text evidence="1">The sequence shown here is derived from an EMBL/GenBank/DDBJ whole genome shotgun (WGS) entry which is preliminary data.</text>
</comment>
<evidence type="ECO:0000313" key="2">
    <source>
        <dbReference type="Proteomes" id="UP001459714"/>
    </source>
</evidence>